<dbReference type="PANTHER" id="PTHR37200:SF1">
    <property type="entry name" value="RNA-BINDING (RRM_RBD_RNP MOTIFS) FAMILY PROTEIN"/>
    <property type="match status" value="1"/>
</dbReference>
<evidence type="ECO:0000313" key="2">
    <source>
        <dbReference type="EMBL" id="KAE9613415.1"/>
    </source>
</evidence>
<feature type="region of interest" description="Disordered" evidence="1">
    <location>
        <begin position="163"/>
        <end position="189"/>
    </location>
</feature>
<dbReference type="InterPro" id="IPR000504">
    <property type="entry name" value="RRM_dom"/>
</dbReference>
<evidence type="ECO:0000313" key="3">
    <source>
        <dbReference type="Proteomes" id="UP000447434"/>
    </source>
</evidence>
<organism evidence="2 3">
    <name type="scientific">Lupinus albus</name>
    <name type="common">White lupine</name>
    <name type="synonym">Lupinus termis</name>
    <dbReference type="NCBI Taxonomy" id="3870"/>
    <lineage>
        <taxon>Eukaryota</taxon>
        <taxon>Viridiplantae</taxon>
        <taxon>Streptophyta</taxon>
        <taxon>Embryophyta</taxon>
        <taxon>Tracheophyta</taxon>
        <taxon>Spermatophyta</taxon>
        <taxon>Magnoliopsida</taxon>
        <taxon>eudicotyledons</taxon>
        <taxon>Gunneridae</taxon>
        <taxon>Pentapetalae</taxon>
        <taxon>rosids</taxon>
        <taxon>fabids</taxon>
        <taxon>Fabales</taxon>
        <taxon>Fabaceae</taxon>
        <taxon>Papilionoideae</taxon>
        <taxon>50 kb inversion clade</taxon>
        <taxon>genistoids sensu lato</taxon>
        <taxon>core genistoids</taxon>
        <taxon>Genisteae</taxon>
        <taxon>Lupinus</taxon>
    </lineage>
</organism>
<feature type="region of interest" description="Disordered" evidence="1">
    <location>
        <begin position="305"/>
        <end position="431"/>
    </location>
</feature>
<dbReference type="OrthoDB" id="1912879at2759"/>
<evidence type="ECO:0000256" key="1">
    <source>
        <dbReference type="SAM" id="MobiDB-lite"/>
    </source>
</evidence>
<gene>
    <name evidence="2" type="ORF">Lalb_Chr05g0217211</name>
</gene>
<dbReference type="InterPro" id="IPR012677">
    <property type="entry name" value="Nucleotide-bd_a/b_plait_sf"/>
</dbReference>
<sequence>MLCEAAPYISVPVLSRTCNSPAPARVIHPHPSLVSCFNLQLFRQPRLILRAAATRGGRFVPASPSRKKVRRRDARVVEINEDDEDDVDTEVSDEYEEVEVEEEGDDDDDVDGDVDGDEMLPLDQMRKWFDKKPKGFGEGKEYDTSVEDKLLEELQKSKEAQAENLKKLKNNPVNAGSVQSEPKKKDVVPSGGRVRLVNLPKKKNIHRDLKSALQGIPGIMNIVPAVSGNKKTRDPVCKGFAFVDFKRKEDAAKFVELYSGQAITFGKIQKQIECELVDAQSSSSTSIGLSKNLGSLPLLPVSSFEEDSNEDSIMDGSALSSWDKITSDDSDSSDDSDYSDNMDNETYEEEEEEEEEEKGVGDSPESATAMSMDYDNSVDMIIDSENDLLSSEQVDKTPIAEQNSPSKIRQEHKKPKEKAKKVSNSDVPGSAKRLRVKEKAVLSDVFSKYGSKAALASKDS</sequence>
<dbReference type="SUPFAM" id="SSF54928">
    <property type="entry name" value="RNA-binding domain, RBD"/>
    <property type="match status" value="1"/>
</dbReference>
<comment type="caution">
    <text evidence="2">The sequence shown here is derived from an EMBL/GenBank/DDBJ whole genome shotgun (WGS) entry which is preliminary data.</text>
</comment>
<feature type="compositionally biased region" description="Acidic residues" evidence="1">
    <location>
        <begin position="79"/>
        <end position="113"/>
    </location>
</feature>
<dbReference type="Proteomes" id="UP000447434">
    <property type="component" value="Chromosome 5"/>
</dbReference>
<protein>
    <submittedName>
        <fullName evidence="2">Putative RNA recognition motif domain-containing protein</fullName>
    </submittedName>
</protein>
<dbReference type="GO" id="GO:0003723">
    <property type="term" value="F:RNA binding"/>
    <property type="evidence" value="ECO:0007669"/>
    <property type="project" value="UniProtKB-UniRule"/>
</dbReference>
<feature type="compositionally biased region" description="Basic residues" evidence="1">
    <location>
        <begin position="410"/>
        <end position="421"/>
    </location>
</feature>
<dbReference type="PROSITE" id="PS50102">
    <property type="entry name" value="RRM"/>
    <property type="match status" value="1"/>
</dbReference>
<feature type="compositionally biased region" description="Polar residues" evidence="1">
    <location>
        <begin position="171"/>
        <end position="180"/>
    </location>
</feature>
<keyword evidence="3" id="KW-1185">Reference proteome</keyword>
<feature type="compositionally biased region" description="Acidic residues" evidence="1">
    <location>
        <begin position="328"/>
        <end position="357"/>
    </location>
</feature>
<feature type="region of interest" description="Disordered" evidence="1">
    <location>
        <begin position="78"/>
        <end position="113"/>
    </location>
</feature>
<dbReference type="PANTHER" id="PTHR37200">
    <property type="entry name" value="RNA-BINDING (RRM/RBD/RNP MOTIFS) FAMILY PROTEIN"/>
    <property type="match status" value="1"/>
</dbReference>
<dbReference type="AlphaFoldDB" id="A0A6A5MDU6"/>
<dbReference type="Gene3D" id="3.30.70.330">
    <property type="match status" value="1"/>
</dbReference>
<name>A0A6A5MDU6_LUPAL</name>
<proteinExistence type="predicted"/>
<dbReference type="EMBL" id="WOCE01000005">
    <property type="protein sequence ID" value="KAE9613415.1"/>
    <property type="molecule type" value="Genomic_DNA"/>
</dbReference>
<reference evidence="3" key="1">
    <citation type="journal article" date="2020" name="Nat. Commun.">
        <title>Genome sequence of the cluster root forming white lupin.</title>
        <authorList>
            <person name="Hufnagel B."/>
            <person name="Marques A."/>
            <person name="Soriano A."/>
            <person name="Marques L."/>
            <person name="Divol F."/>
            <person name="Doumas P."/>
            <person name="Sallet E."/>
            <person name="Mancinotti D."/>
            <person name="Carrere S."/>
            <person name="Marande W."/>
            <person name="Arribat S."/>
            <person name="Keller J."/>
            <person name="Huneau C."/>
            <person name="Blein T."/>
            <person name="Aime D."/>
            <person name="Laguerre M."/>
            <person name="Taylor J."/>
            <person name="Schubert V."/>
            <person name="Nelson M."/>
            <person name="Geu-Flores F."/>
            <person name="Crespi M."/>
            <person name="Gallardo-Guerrero K."/>
            <person name="Delaux P.-M."/>
            <person name="Salse J."/>
            <person name="Berges H."/>
            <person name="Guyot R."/>
            <person name="Gouzy J."/>
            <person name="Peret B."/>
        </authorList>
    </citation>
    <scope>NUCLEOTIDE SEQUENCE [LARGE SCALE GENOMIC DNA]</scope>
    <source>
        <strain evidence="3">cv. Amiga</strain>
    </source>
</reference>
<dbReference type="CDD" id="cd00590">
    <property type="entry name" value="RRM_SF"/>
    <property type="match status" value="1"/>
</dbReference>
<accession>A0A6A5MDU6</accession>
<dbReference type="InterPro" id="IPR035979">
    <property type="entry name" value="RBD_domain_sf"/>
</dbReference>